<dbReference type="InterPro" id="IPR013087">
    <property type="entry name" value="Znf_C2H2_type"/>
</dbReference>
<keyword evidence="1" id="KW-0862">Zinc</keyword>
<dbReference type="AlphaFoldDB" id="A0A9D4DK86"/>
<dbReference type="GO" id="GO:0008270">
    <property type="term" value="F:zinc ion binding"/>
    <property type="evidence" value="ECO:0007669"/>
    <property type="project" value="UniProtKB-KW"/>
</dbReference>
<evidence type="ECO:0000259" key="2">
    <source>
        <dbReference type="PROSITE" id="PS50157"/>
    </source>
</evidence>
<keyword evidence="4" id="KW-1185">Reference proteome</keyword>
<evidence type="ECO:0000313" key="4">
    <source>
        <dbReference type="Proteomes" id="UP000828390"/>
    </source>
</evidence>
<gene>
    <name evidence="3" type="ORF">DPMN_185065</name>
</gene>
<reference evidence="3" key="1">
    <citation type="journal article" date="2019" name="bioRxiv">
        <title>The Genome of the Zebra Mussel, Dreissena polymorpha: A Resource for Invasive Species Research.</title>
        <authorList>
            <person name="McCartney M.A."/>
            <person name="Auch B."/>
            <person name="Kono T."/>
            <person name="Mallez S."/>
            <person name="Zhang Y."/>
            <person name="Obille A."/>
            <person name="Becker A."/>
            <person name="Abrahante J.E."/>
            <person name="Garbe J."/>
            <person name="Badalamenti J.P."/>
            <person name="Herman A."/>
            <person name="Mangelson H."/>
            <person name="Liachko I."/>
            <person name="Sullivan S."/>
            <person name="Sone E.D."/>
            <person name="Koren S."/>
            <person name="Silverstein K.A.T."/>
            <person name="Beckman K.B."/>
            <person name="Gohl D.M."/>
        </authorList>
    </citation>
    <scope>NUCLEOTIDE SEQUENCE</scope>
    <source>
        <strain evidence="3">Duluth1</strain>
        <tissue evidence="3">Whole animal</tissue>
    </source>
</reference>
<name>A0A9D4DK86_DREPO</name>
<accession>A0A9D4DK86</accession>
<keyword evidence="1" id="KW-0863">Zinc-finger</keyword>
<keyword evidence="1" id="KW-0479">Metal-binding</keyword>
<evidence type="ECO:0000313" key="3">
    <source>
        <dbReference type="EMBL" id="KAH3750538.1"/>
    </source>
</evidence>
<reference evidence="3" key="2">
    <citation type="submission" date="2020-11" db="EMBL/GenBank/DDBJ databases">
        <authorList>
            <person name="McCartney M.A."/>
            <person name="Auch B."/>
            <person name="Kono T."/>
            <person name="Mallez S."/>
            <person name="Becker A."/>
            <person name="Gohl D.M."/>
            <person name="Silverstein K.A.T."/>
            <person name="Koren S."/>
            <person name="Bechman K.B."/>
            <person name="Herman A."/>
            <person name="Abrahante J.E."/>
            <person name="Garbe J."/>
        </authorList>
    </citation>
    <scope>NUCLEOTIDE SEQUENCE</scope>
    <source>
        <strain evidence="3">Duluth1</strain>
        <tissue evidence="3">Whole animal</tissue>
    </source>
</reference>
<protein>
    <recommendedName>
        <fullName evidence="2">C2H2-type domain-containing protein</fullName>
    </recommendedName>
</protein>
<dbReference type="EMBL" id="JAIWYP010000010">
    <property type="protein sequence ID" value="KAH3750538.1"/>
    <property type="molecule type" value="Genomic_DNA"/>
</dbReference>
<dbReference type="PROSITE" id="PS50157">
    <property type="entry name" value="ZINC_FINGER_C2H2_2"/>
    <property type="match status" value="1"/>
</dbReference>
<proteinExistence type="predicted"/>
<feature type="domain" description="C2H2-type" evidence="2">
    <location>
        <begin position="41"/>
        <end position="71"/>
    </location>
</feature>
<comment type="caution">
    <text evidence="3">The sequence shown here is derived from an EMBL/GenBank/DDBJ whole genome shotgun (WGS) entry which is preliminary data.</text>
</comment>
<evidence type="ECO:0000256" key="1">
    <source>
        <dbReference type="PROSITE-ProRule" id="PRU00042"/>
    </source>
</evidence>
<sequence>MWRGDDRHTKFKCRTFGKAERRSRMVAHVLKFHVPLDRIPFSCSLCNFRYVEVNELVDHVRKYQRHLEEVKRLGIPDTKVVLNRSDRPININHYMEEVGEVEDPVDTNVLQATFQQPEATSSMEMYRLKVSKQWLTTEVTGSFGPSKPERSCRVAVHLLVTLARSAMQIWTGLRTKLVMSDQALLH</sequence>
<organism evidence="3 4">
    <name type="scientific">Dreissena polymorpha</name>
    <name type="common">Zebra mussel</name>
    <name type="synonym">Mytilus polymorpha</name>
    <dbReference type="NCBI Taxonomy" id="45954"/>
    <lineage>
        <taxon>Eukaryota</taxon>
        <taxon>Metazoa</taxon>
        <taxon>Spiralia</taxon>
        <taxon>Lophotrochozoa</taxon>
        <taxon>Mollusca</taxon>
        <taxon>Bivalvia</taxon>
        <taxon>Autobranchia</taxon>
        <taxon>Heteroconchia</taxon>
        <taxon>Euheterodonta</taxon>
        <taxon>Imparidentia</taxon>
        <taxon>Neoheterodontei</taxon>
        <taxon>Myida</taxon>
        <taxon>Dreissenoidea</taxon>
        <taxon>Dreissenidae</taxon>
        <taxon>Dreissena</taxon>
    </lineage>
</organism>
<dbReference type="Proteomes" id="UP000828390">
    <property type="component" value="Unassembled WGS sequence"/>
</dbReference>